<keyword evidence="1" id="KW-0812">Transmembrane</keyword>
<evidence type="ECO:0008006" key="4">
    <source>
        <dbReference type="Google" id="ProtNLM"/>
    </source>
</evidence>
<feature type="transmembrane region" description="Helical" evidence="1">
    <location>
        <begin position="39"/>
        <end position="58"/>
    </location>
</feature>
<dbReference type="Proteomes" id="UP001497497">
    <property type="component" value="Unassembled WGS sequence"/>
</dbReference>
<gene>
    <name evidence="2" type="ORF">GSLYS_00004775001</name>
</gene>
<protein>
    <recommendedName>
        <fullName evidence="4">Pacifastin domain-containing protein</fullName>
    </recommendedName>
</protein>
<keyword evidence="3" id="KW-1185">Reference proteome</keyword>
<accession>A0AAV2HBG5</accession>
<reference evidence="2 3" key="1">
    <citation type="submission" date="2024-04" db="EMBL/GenBank/DDBJ databases">
        <authorList>
            <consortium name="Genoscope - CEA"/>
            <person name="William W."/>
        </authorList>
    </citation>
    <scope>NUCLEOTIDE SEQUENCE [LARGE SCALE GENOMIC DNA]</scope>
</reference>
<dbReference type="AlphaFoldDB" id="A0AAV2HBG5"/>
<evidence type="ECO:0000256" key="1">
    <source>
        <dbReference type="SAM" id="Phobius"/>
    </source>
</evidence>
<name>A0AAV2HBG5_LYMST</name>
<sequence>MSSRKPLSKTSPRPLHELVVYRPQQLESKEKKLITMKSWIKLFLIGSVLLAAANAVYIHSWSCTVDGIKYNDGDIVPVSQDPECWVCRCHESGDRSGVMCANEYCPSKGPGK</sequence>
<keyword evidence="1" id="KW-1133">Transmembrane helix</keyword>
<dbReference type="EMBL" id="CAXITT010000073">
    <property type="protein sequence ID" value="CAL1530650.1"/>
    <property type="molecule type" value="Genomic_DNA"/>
</dbReference>
<proteinExistence type="predicted"/>
<comment type="caution">
    <text evidence="2">The sequence shown here is derived from an EMBL/GenBank/DDBJ whole genome shotgun (WGS) entry which is preliminary data.</text>
</comment>
<evidence type="ECO:0000313" key="3">
    <source>
        <dbReference type="Proteomes" id="UP001497497"/>
    </source>
</evidence>
<dbReference type="SUPFAM" id="SSF57603">
    <property type="entry name" value="FnI-like domain"/>
    <property type="match status" value="1"/>
</dbReference>
<evidence type="ECO:0000313" key="2">
    <source>
        <dbReference type="EMBL" id="CAL1530650.1"/>
    </source>
</evidence>
<organism evidence="2 3">
    <name type="scientific">Lymnaea stagnalis</name>
    <name type="common">Great pond snail</name>
    <name type="synonym">Helix stagnalis</name>
    <dbReference type="NCBI Taxonomy" id="6523"/>
    <lineage>
        <taxon>Eukaryota</taxon>
        <taxon>Metazoa</taxon>
        <taxon>Spiralia</taxon>
        <taxon>Lophotrochozoa</taxon>
        <taxon>Mollusca</taxon>
        <taxon>Gastropoda</taxon>
        <taxon>Heterobranchia</taxon>
        <taxon>Euthyneura</taxon>
        <taxon>Panpulmonata</taxon>
        <taxon>Hygrophila</taxon>
        <taxon>Lymnaeoidea</taxon>
        <taxon>Lymnaeidae</taxon>
        <taxon>Lymnaea</taxon>
    </lineage>
</organism>
<keyword evidence="1" id="KW-0472">Membrane</keyword>